<accession>A0AAE3AXW7</accession>
<protein>
    <submittedName>
        <fullName evidence="2">Uncharacterized protein</fullName>
    </submittedName>
</protein>
<dbReference type="Proteomes" id="UP001199355">
    <property type="component" value="Unassembled WGS sequence"/>
</dbReference>
<keyword evidence="1" id="KW-1133">Transmembrane helix</keyword>
<feature type="transmembrane region" description="Helical" evidence="1">
    <location>
        <begin position="12"/>
        <end position="34"/>
    </location>
</feature>
<keyword evidence="1" id="KW-0472">Membrane</keyword>
<evidence type="ECO:0000313" key="2">
    <source>
        <dbReference type="EMBL" id="MCC2167919.1"/>
    </source>
</evidence>
<proteinExistence type="predicted"/>
<evidence type="ECO:0000313" key="3">
    <source>
        <dbReference type="Proteomes" id="UP001199355"/>
    </source>
</evidence>
<dbReference type="EMBL" id="JAJEQF010000023">
    <property type="protein sequence ID" value="MCC2167919.1"/>
    <property type="molecule type" value="Genomic_DNA"/>
</dbReference>
<gene>
    <name evidence="2" type="ORF">LKD45_09480</name>
</gene>
<comment type="caution">
    <text evidence="2">The sequence shown here is derived from an EMBL/GenBank/DDBJ whole genome shotgun (WGS) entry which is preliminary data.</text>
</comment>
<keyword evidence="1" id="KW-0812">Transmembrane</keyword>
<feature type="transmembrane region" description="Helical" evidence="1">
    <location>
        <begin position="40"/>
        <end position="62"/>
    </location>
</feature>
<sequence>MKKKKTAKQIAAIVCIVLLVALYLITLLSAIFAFPGWQRLFSGCLICTVAVPILLWIFIWLYEQFEQKHTIASFDIGQTDADRTQNEDEANAAQN</sequence>
<keyword evidence="3" id="KW-1185">Reference proteome</keyword>
<reference evidence="2 3" key="1">
    <citation type="submission" date="2021-10" db="EMBL/GenBank/DDBJ databases">
        <title>Anaerobic single-cell dispensing facilitates the cultivation of human gut bacteria.</title>
        <authorList>
            <person name="Afrizal A."/>
        </authorList>
    </citation>
    <scope>NUCLEOTIDE SEQUENCE [LARGE SCALE GENOMIC DNA]</scope>
    <source>
        <strain evidence="2 3">CLA-AA-H244</strain>
    </source>
</reference>
<evidence type="ECO:0000256" key="1">
    <source>
        <dbReference type="SAM" id="Phobius"/>
    </source>
</evidence>
<dbReference type="AlphaFoldDB" id="A0AAE3AXW7"/>
<organism evidence="2 3">
    <name type="scientific">Gallintestinimicrobium propionicum</name>
    <dbReference type="NCBI Taxonomy" id="2981770"/>
    <lineage>
        <taxon>Bacteria</taxon>
        <taxon>Bacillati</taxon>
        <taxon>Bacillota</taxon>
        <taxon>Clostridia</taxon>
        <taxon>Lachnospirales</taxon>
        <taxon>Lachnospiraceae</taxon>
        <taxon>Gallintestinimicrobium</taxon>
    </lineage>
</organism>
<name>A0AAE3AXW7_9FIRM</name>
<dbReference type="RefSeq" id="WP_308728380.1">
    <property type="nucleotide sequence ID" value="NZ_JAJEQF010000023.1"/>
</dbReference>